<dbReference type="PANTHER" id="PTHR30115:SF13">
    <property type="entry name" value="PII-LIKE PROTEIN GLNBI"/>
    <property type="match status" value="1"/>
</dbReference>
<evidence type="ECO:0000256" key="1">
    <source>
        <dbReference type="ARBA" id="ARBA00002440"/>
    </source>
</evidence>
<keyword evidence="3" id="KW-0804">Transcription</keyword>
<dbReference type="Proteomes" id="UP000009047">
    <property type="component" value="Chromosome"/>
</dbReference>
<sequence>MMIMVRAIVRPEKADDVLTALMDAGFPAVTKYSVAGRGKQRGIKIGEITYDEIPKTMLMSVIRAEDKDFVIETIMKSARSGAKGAFGDGKIFVSPVEDVYTVSSGVCDTAPAEGEASA</sequence>
<dbReference type="STRING" id="644282.Deba_0442"/>
<dbReference type="GO" id="GO:0006808">
    <property type="term" value="P:regulation of nitrogen utilization"/>
    <property type="evidence" value="ECO:0007669"/>
    <property type="project" value="InterPro"/>
</dbReference>
<evidence type="ECO:0000313" key="6">
    <source>
        <dbReference type="Proteomes" id="UP000009047"/>
    </source>
</evidence>
<keyword evidence="4" id="KW-0535">Nitrogen fixation</keyword>
<evidence type="ECO:0000313" key="5">
    <source>
        <dbReference type="EMBL" id="ADK83815.1"/>
    </source>
</evidence>
<protein>
    <submittedName>
        <fullName evidence="5">Nitrogen regulatory protein P-II</fullName>
    </submittedName>
</protein>
<dbReference type="SUPFAM" id="SSF54913">
    <property type="entry name" value="GlnB-like"/>
    <property type="match status" value="1"/>
</dbReference>
<dbReference type="SMART" id="SM00938">
    <property type="entry name" value="P-II"/>
    <property type="match status" value="1"/>
</dbReference>
<keyword evidence="6" id="KW-1185">Reference proteome</keyword>
<dbReference type="GO" id="GO:0005829">
    <property type="term" value="C:cytosol"/>
    <property type="evidence" value="ECO:0007669"/>
    <property type="project" value="TreeGrafter"/>
</dbReference>
<organism evidence="5 6">
    <name type="scientific">Desulfarculus baarsii (strain ATCC 33931 / DSM 2075 / LMG 7858 / VKM B-1802 / 2st14)</name>
    <dbReference type="NCBI Taxonomy" id="644282"/>
    <lineage>
        <taxon>Bacteria</taxon>
        <taxon>Pseudomonadati</taxon>
        <taxon>Thermodesulfobacteriota</taxon>
        <taxon>Desulfarculia</taxon>
        <taxon>Desulfarculales</taxon>
        <taxon>Desulfarculaceae</taxon>
        <taxon>Desulfarculus</taxon>
    </lineage>
</organism>
<reference evidence="5 6" key="1">
    <citation type="journal article" date="2010" name="Stand. Genomic Sci.">
        <title>Complete genome sequence of Desulfarculus baarsii type strain (2st14).</title>
        <authorList>
            <person name="Sun H."/>
            <person name="Spring S."/>
            <person name="Lapidus A."/>
            <person name="Davenport K."/>
            <person name="Del Rio T.G."/>
            <person name="Tice H."/>
            <person name="Nolan M."/>
            <person name="Copeland A."/>
            <person name="Cheng J.F."/>
            <person name="Lucas S."/>
            <person name="Tapia R."/>
            <person name="Goodwin L."/>
            <person name="Pitluck S."/>
            <person name="Ivanova N."/>
            <person name="Pagani I."/>
            <person name="Mavromatis K."/>
            <person name="Ovchinnikova G."/>
            <person name="Pati A."/>
            <person name="Chen A."/>
            <person name="Palaniappan K."/>
            <person name="Hauser L."/>
            <person name="Chang Y.J."/>
            <person name="Jeffries C.D."/>
            <person name="Detter J.C."/>
            <person name="Han C."/>
            <person name="Rohde M."/>
            <person name="Brambilla E."/>
            <person name="Goker M."/>
            <person name="Woyke T."/>
            <person name="Bristow J."/>
            <person name="Eisen J.A."/>
            <person name="Markowitz V."/>
            <person name="Hugenholtz P."/>
            <person name="Kyrpides N.C."/>
            <person name="Klenk H.P."/>
            <person name="Land M."/>
        </authorList>
    </citation>
    <scope>NUCLEOTIDE SEQUENCE [LARGE SCALE GENOMIC DNA]</scope>
    <source>
        <strain evidence="6">ATCC 33931 / DSM 2075 / LMG 7858 / VKM B-1802 / 2st14</strain>
    </source>
</reference>
<dbReference type="KEGG" id="dbr:Deba_0442"/>
<dbReference type="AlphaFoldDB" id="E1QE29"/>
<evidence type="ECO:0000256" key="2">
    <source>
        <dbReference type="ARBA" id="ARBA00023015"/>
    </source>
</evidence>
<dbReference type="GO" id="GO:0030234">
    <property type="term" value="F:enzyme regulator activity"/>
    <property type="evidence" value="ECO:0007669"/>
    <property type="project" value="InterPro"/>
</dbReference>
<dbReference type="PANTHER" id="PTHR30115">
    <property type="entry name" value="NITROGEN REGULATORY PROTEIN P-II"/>
    <property type="match status" value="1"/>
</dbReference>
<dbReference type="PRINTS" id="PR00340">
    <property type="entry name" value="PIIGLNB"/>
</dbReference>
<keyword evidence="2" id="KW-0805">Transcription regulation</keyword>
<dbReference type="InterPro" id="IPR015867">
    <property type="entry name" value="N-reg_PII/ATP_PRibTrfase_C"/>
</dbReference>
<dbReference type="OrthoDB" id="9802729at2"/>
<dbReference type="EMBL" id="CP002085">
    <property type="protein sequence ID" value="ADK83815.1"/>
    <property type="molecule type" value="Genomic_DNA"/>
</dbReference>
<dbReference type="PROSITE" id="PS51343">
    <property type="entry name" value="PII_GLNB_DOM"/>
    <property type="match status" value="1"/>
</dbReference>
<accession>E1QE29</accession>
<evidence type="ECO:0000256" key="3">
    <source>
        <dbReference type="ARBA" id="ARBA00023163"/>
    </source>
</evidence>
<name>E1QE29_DESB2</name>
<proteinExistence type="predicted"/>
<dbReference type="HOGENOM" id="CLU_082268_0_1_7"/>
<dbReference type="InterPro" id="IPR011322">
    <property type="entry name" value="N-reg_PII-like_a/b"/>
</dbReference>
<dbReference type="Pfam" id="PF00543">
    <property type="entry name" value="P-II"/>
    <property type="match status" value="1"/>
</dbReference>
<comment type="function">
    <text evidence="1">Could be involved in the regulation of nitrogen fixation.</text>
</comment>
<evidence type="ECO:0000256" key="4">
    <source>
        <dbReference type="ARBA" id="ARBA00023231"/>
    </source>
</evidence>
<dbReference type="Gene3D" id="3.30.70.120">
    <property type="match status" value="1"/>
</dbReference>
<dbReference type="eggNOG" id="COG0347">
    <property type="taxonomic scope" value="Bacteria"/>
</dbReference>
<gene>
    <name evidence="5" type="ordered locus">Deba_0442</name>
</gene>
<dbReference type="GO" id="GO:0005524">
    <property type="term" value="F:ATP binding"/>
    <property type="evidence" value="ECO:0007669"/>
    <property type="project" value="TreeGrafter"/>
</dbReference>
<dbReference type="InterPro" id="IPR002187">
    <property type="entry name" value="N-reg_PII"/>
</dbReference>
<dbReference type="RefSeq" id="WP_013257271.1">
    <property type="nucleotide sequence ID" value="NC_014365.1"/>
</dbReference>